<dbReference type="SUPFAM" id="SSF57667">
    <property type="entry name" value="beta-beta-alpha zinc fingers"/>
    <property type="match status" value="1"/>
</dbReference>
<keyword evidence="1" id="KW-0479">Metal-binding</keyword>
<dbReference type="InterPro" id="IPR036236">
    <property type="entry name" value="Znf_C2H2_sf"/>
</dbReference>
<dbReference type="PROSITE" id="PS00028">
    <property type="entry name" value="ZINC_FINGER_C2H2_1"/>
    <property type="match status" value="1"/>
</dbReference>
<feature type="domain" description="C2H2-type" evidence="3">
    <location>
        <begin position="168"/>
        <end position="192"/>
    </location>
</feature>
<keyword evidence="1" id="KW-0863">Zinc-finger</keyword>
<dbReference type="Pfam" id="PF13912">
    <property type="entry name" value="zf-C2H2_6"/>
    <property type="match status" value="1"/>
</dbReference>
<sequence length="192" mass="21224">MTRKCWPSSSSSSPMDPSHPFHPPQHSNLSFLTAPPGNPSVHYPPPGMYQGTHHHQGGFNTNWGPAQQQQFFYNVHQTAGGGSSTAGTAAQTNNVGHRCQWLTGDTVCNQVFATFDDLMVHLGRVHDVQGSADRKMRCQWWTDGGCCGKKCRRDGMRRHTGTHVGCSFCCTECGKPFSRRDSMRAHAKKQHA</sequence>
<dbReference type="SMART" id="SM00355">
    <property type="entry name" value="ZnF_C2H2"/>
    <property type="match status" value="2"/>
</dbReference>
<dbReference type="Pfam" id="PF13894">
    <property type="entry name" value="zf-C2H2_4"/>
    <property type="match status" value="1"/>
</dbReference>
<reference evidence="4" key="2">
    <citation type="journal article" date="2020" name="Nat. Commun.">
        <title>Large-scale genome sequencing of mycorrhizal fungi provides insights into the early evolution of symbiotic traits.</title>
        <authorList>
            <person name="Miyauchi S."/>
            <person name="Kiss E."/>
            <person name="Kuo A."/>
            <person name="Drula E."/>
            <person name="Kohler A."/>
            <person name="Sanchez-Garcia M."/>
            <person name="Morin E."/>
            <person name="Andreopoulos B."/>
            <person name="Barry K.W."/>
            <person name="Bonito G."/>
            <person name="Buee M."/>
            <person name="Carver A."/>
            <person name="Chen C."/>
            <person name="Cichocki N."/>
            <person name="Clum A."/>
            <person name="Culley D."/>
            <person name="Crous P.W."/>
            <person name="Fauchery L."/>
            <person name="Girlanda M."/>
            <person name="Hayes R.D."/>
            <person name="Keri Z."/>
            <person name="LaButti K."/>
            <person name="Lipzen A."/>
            <person name="Lombard V."/>
            <person name="Magnuson J."/>
            <person name="Maillard F."/>
            <person name="Murat C."/>
            <person name="Nolan M."/>
            <person name="Ohm R.A."/>
            <person name="Pangilinan J."/>
            <person name="Pereira M.F."/>
            <person name="Perotto S."/>
            <person name="Peter M."/>
            <person name="Pfister S."/>
            <person name="Riley R."/>
            <person name="Sitrit Y."/>
            <person name="Stielow J.B."/>
            <person name="Szollosi G."/>
            <person name="Zifcakova L."/>
            <person name="Stursova M."/>
            <person name="Spatafora J.W."/>
            <person name="Tedersoo L."/>
            <person name="Vaario L.M."/>
            <person name="Yamada A."/>
            <person name="Yan M."/>
            <person name="Wang P."/>
            <person name="Xu J."/>
            <person name="Bruns T."/>
            <person name="Baldrian P."/>
            <person name="Vilgalys R."/>
            <person name="Dunand C."/>
            <person name="Henrissat B."/>
            <person name="Grigoriev I.V."/>
            <person name="Hibbett D."/>
            <person name="Nagy L.G."/>
            <person name="Martin F.M."/>
        </authorList>
    </citation>
    <scope>NUCLEOTIDE SEQUENCE</scope>
    <source>
        <strain evidence="4">BED1</strain>
    </source>
</reference>
<protein>
    <recommendedName>
        <fullName evidence="3">C2H2-type domain-containing protein</fullName>
    </recommendedName>
</protein>
<evidence type="ECO:0000313" key="4">
    <source>
        <dbReference type="EMBL" id="KAF8441302.1"/>
    </source>
</evidence>
<reference evidence="4" key="1">
    <citation type="submission" date="2019-10" db="EMBL/GenBank/DDBJ databases">
        <authorList>
            <consortium name="DOE Joint Genome Institute"/>
            <person name="Kuo A."/>
            <person name="Miyauchi S."/>
            <person name="Kiss E."/>
            <person name="Drula E."/>
            <person name="Kohler A."/>
            <person name="Sanchez-Garcia M."/>
            <person name="Andreopoulos B."/>
            <person name="Barry K.W."/>
            <person name="Bonito G."/>
            <person name="Buee M."/>
            <person name="Carver A."/>
            <person name="Chen C."/>
            <person name="Cichocki N."/>
            <person name="Clum A."/>
            <person name="Culley D."/>
            <person name="Crous P.W."/>
            <person name="Fauchery L."/>
            <person name="Girlanda M."/>
            <person name="Hayes R."/>
            <person name="Keri Z."/>
            <person name="LaButti K."/>
            <person name="Lipzen A."/>
            <person name="Lombard V."/>
            <person name="Magnuson J."/>
            <person name="Maillard F."/>
            <person name="Morin E."/>
            <person name="Murat C."/>
            <person name="Nolan M."/>
            <person name="Ohm R."/>
            <person name="Pangilinan J."/>
            <person name="Pereira M."/>
            <person name="Perotto S."/>
            <person name="Peter M."/>
            <person name="Riley R."/>
            <person name="Sitrit Y."/>
            <person name="Stielow B."/>
            <person name="Szollosi G."/>
            <person name="Zifcakova L."/>
            <person name="Stursova M."/>
            <person name="Spatafora J.W."/>
            <person name="Tedersoo L."/>
            <person name="Vaario L.-M."/>
            <person name="Yamada A."/>
            <person name="Yan M."/>
            <person name="Wang P."/>
            <person name="Xu J."/>
            <person name="Bruns T."/>
            <person name="Baldrian P."/>
            <person name="Vilgalys R."/>
            <person name="Henrissat B."/>
            <person name="Grigoriev I.V."/>
            <person name="Hibbett D."/>
            <person name="Nagy L.G."/>
            <person name="Martin F.M."/>
        </authorList>
    </citation>
    <scope>NUCLEOTIDE SEQUENCE</scope>
    <source>
        <strain evidence="4">BED1</strain>
    </source>
</reference>
<gene>
    <name evidence="4" type="ORF">L210DRAFT_416212</name>
</gene>
<evidence type="ECO:0000313" key="5">
    <source>
        <dbReference type="Proteomes" id="UP001194468"/>
    </source>
</evidence>
<evidence type="ECO:0000259" key="3">
    <source>
        <dbReference type="PROSITE" id="PS50157"/>
    </source>
</evidence>
<dbReference type="InterPro" id="IPR013087">
    <property type="entry name" value="Znf_C2H2_type"/>
</dbReference>
<accession>A0AAD4GGF4</accession>
<name>A0AAD4GGF4_BOLED</name>
<feature type="region of interest" description="Disordered" evidence="2">
    <location>
        <begin position="1"/>
        <end position="61"/>
    </location>
</feature>
<keyword evidence="5" id="KW-1185">Reference proteome</keyword>
<feature type="compositionally biased region" description="Low complexity" evidence="2">
    <location>
        <begin position="7"/>
        <end position="18"/>
    </location>
</feature>
<proteinExistence type="predicted"/>
<dbReference type="AlphaFoldDB" id="A0AAD4GGF4"/>
<dbReference type="Gene3D" id="3.30.160.60">
    <property type="entry name" value="Classic Zinc Finger"/>
    <property type="match status" value="1"/>
</dbReference>
<organism evidence="4 5">
    <name type="scientific">Boletus edulis BED1</name>
    <dbReference type="NCBI Taxonomy" id="1328754"/>
    <lineage>
        <taxon>Eukaryota</taxon>
        <taxon>Fungi</taxon>
        <taxon>Dikarya</taxon>
        <taxon>Basidiomycota</taxon>
        <taxon>Agaricomycotina</taxon>
        <taxon>Agaricomycetes</taxon>
        <taxon>Agaricomycetidae</taxon>
        <taxon>Boletales</taxon>
        <taxon>Boletineae</taxon>
        <taxon>Boletaceae</taxon>
        <taxon>Boletoideae</taxon>
        <taxon>Boletus</taxon>
    </lineage>
</organism>
<evidence type="ECO:0000256" key="2">
    <source>
        <dbReference type="SAM" id="MobiDB-lite"/>
    </source>
</evidence>
<dbReference type="GO" id="GO:0008270">
    <property type="term" value="F:zinc ion binding"/>
    <property type="evidence" value="ECO:0007669"/>
    <property type="project" value="UniProtKB-KW"/>
</dbReference>
<comment type="caution">
    <text evidence="4">The sequence shown here is derived from an EMBL/GenBank/DDBJ whole genome shotgun (WGS) entry which is preliminary data.</text>
</comment>
<dbReference type="PROSITE" id="PS50157">
    <property type="entry name" value="ZINC_FINGER_C2H2_2"/>
    <property type="match status" value="1"/>
</dbReference>
<feature type="compositionally biased region" description="Pro residues" evidence="2">
    <location>
        <begin position="36"/>
        <end position="47"/>
    </location>
</feature>
<evidence type="ECO:0000256" key="1">
    <source>
        <dbReference type="PROSITE-ProRule" id="PRU00042"/>
    </source>
</evidence>
<dbReference type="EMBL" id="WHUW01000010">
    <property type="protein sequence ID" value="KAF8441302.1"/>
    <property type="molecule type" value="Genomic_DNA"/>
</dbReference>
<dbReference type="Proteomes" id="UP001194468">
    <property type="component" value="Unassembled WGS sequence"/>
</dbReference>
<keyword evidence="1" id="KW-0862">Zinc</keyword>